<dbReference type="GO" id="GO:0006915">
    <property type="term" value="P:apoptotic process"/>
    <property type="evidence" value="ECO:0007669"/>
    <property type="project" value="UniProtKB-KW"/>
</dbReference>
<dbReference type="GO" id="GO:2001236">
    <property type="term" value="P:regulation of extrinsic apoptotic signaling pathway"/>
    <property type="evidence" value="ECO:0007669"/>
    <property type="project" value="TreeGrafter"/>
</dbReference>
<keyword evidence="1" id="KW-0597">Phosphoprotein</keyword>
<dbReference type="AlphaFoldDB" id="A0AA88T304"/>
<accession>A0AA88T304</accession>
<gene>
    <name evidence="4" type="ORF">Q5P01_003760</name>
</gene>
<evidence type="ECO:0000256" key="1">
    <source>
        <dbReference type="ARBA" id="ARBA00022553"/>
    </source>
</evidence>
<name>A0AA88T304_CHASR</name>
<dbReference type="EMBL" id="JAUPFM010000002">
    <property type="protein sequence ID" value="KAK2859140.1"/>
    <property type="molecule type" value="Genomic_DNA"/>
</dbReference>
<evidence type="ECO:0000256" key="2">
    <source>
        <dbReference type="ARBA" id="ARBA00022703"/>
    </source>
</evidence>
<dbReference type="Proteomes" id="UP001187415">
    <property type="component" value="Unassembled WGS sequence"/>
</dbReference>
<evidence type="ECO:0008006" key="6">
    <source>
        <dbReference type="Google" id="ProtNLM"/>
    </source>
</evidence>
<reference evidence="4" key="1">
    <citation type="submission" date="2023-07" db="EMBL/GenBank/DDBJ databases">
        <title>Chromosome-level Genome Assembly of Striped Snakehead (Channa striata).</title>
        <authorList>
            <person name="Liu H."/>
        </authorList>
    </citation>
    <scope>NUCLEOTIDE SEQUENCE</scope>
    <source>
        <strain evidence="4">Gz</strain>
        <tissue evidence="4">Muscle</tissue>
    </source>
</reference>
<dbReference type="InterPro" id="IPR036834">
    <property type="entry name" value="Bcl-2-like_sf"/>
</dbReference>
<dbReference type="PANTHER" id="PTHR14965:SF1">
    <property type="entry name" value="APOPTOSIS FACILITATOR BCL-2-LIKE PROTEIN 14"/>
    <property type="match status" value="1"/>
</dbReference>
<keyword evidence="2" id="KW-0053">Apoptosis</keyword>
<feature type="region of interest" description="Disordered" evidence="3">
    <location>
        <begin position="14"/>
        <end position="92"/>
    </location>
</feature>
<feature type="compositionally biased region" description="Basic residues" evidence="3">
    <location>
        <begin position="49"/>
        <end position="59"/>
    </location>
</feature>
<evidence type="ECO:0000313" key="4">
    <source>
        <dbReference type="EMBL" id="KAK2859140.1"/>
    </source>
</evidence>
<feature type="compositionally biased region" description="Polar residues" evidence="3">
    <location>
        <begin position="33"/>
        <end position="46"/>
    </location>
</feature>
<sequence>MEDTVEYRILMAYATRRRPKKHSDEAALPNGKTDANGTAPLQTPTTPEKKKKKKKKGWKRVANICKCVQPQTEDKEPEQKPAEPSNVQSRCGDFKDVEEQDEMAEVANRLTRIADEIPFTPPEIETDAPEDEVEKLIGLILRESGDRLNDEEQKNVAMLKELFWNYSFFKRLMTSFLTRMGLRSLDPESPGPHASPKTQIAVTCEATSRLSALDTMPMNQLLGFGARYVNEYFSDWAQQQGGYEAAFDEDDEVQ</sequence>
<comment type="caution">
    <text evidence="4">The sequence shown here is derived from an EMBL/GenBank/DDBJ whole genome shotgun (WGS) entry which is preliminary data.</text>
</comment>
<proteinExistence type="predicted"/>
<evidence type="ECO:0000313" key="5">
    <source>
        <dbReference type="Proteomes" id="UP001187415"/>
    </source>
</evidence>
<organism evidence="4 5">
    <name type="scientific">Channa striata</name>
    <name type="common">Snakehead murrel</name>
    <name type="synonym">Ophicephalus striatus</name>
    <dbReference type="NCBI Taxonomy" id="64152"/>
    <lineage>
        <taxon>Eukaryota</taxon>
        <taxon>Metazoa</taxon>
        <taxon>Chordata</taxon>
        <taxon>Craniata</taxon>
        <taxon>Vertebrata</taxon>
        <taxon>Euteleostomi</taxon>
        <taxon>Actinopterygii</taxon>
        <taxon>Neopterygii</taxon>
        <taxon>Teleostei</taxon>
        <taxon>Neoteleostei</taxon>
        <taxon>Acanthomorphata</taxon>
        <taxon>Anabantaria</taxon>
        <taxon>Anabantiformes</taxon>
        <taxon>Channoidei</taxon>
        <taxon>Channidae</taxon>
        <taxon>Channa</taxon>
    </lineage>
</organism>
<keyword evidence="5" id="KW-1185">Reference proteome</keyword>
<evidence type="ECO:0000256" key="3">
    <source>
        <dbReference type="SAM" id="MobiDB-lite"/>
    </source>
</evidence>
<dbReference type="PANTHER" id="PTHR14965">
    <property type="entry name" value="SI:CH73-248E21.1"/>
    <property type="match status" value="1"/>
</dbReference>
<dbReference type="SUPFAM" id="SSF56854">
    <property type="entry name" value="Bcl-2 inhibitors of programmed cell death"/>
    <property type="match status" value="1"/>
</dbReference>
<feature type="compositionally biased region" description="Basic and acidic residues" evidence="3">
    <location>
        <begin position="72"/>
        <end position="81"/>
    </location>
</feature>
<protein>
    <recommendedName>
        <fullName evidence="6">Apoptosis facilitator Bcl-2-like protein 14</fullName>
    </recommendedName>
</protein>